<feature type="compositionally biased region" description="Acidic residues" evidence="1">
    <location>
        <begin position="296"/>
        <end position="313"/>
    </location>
</feature>
<keyword evidence="2" id="KW-0812">Transmembrane</keyword>
<evidence type="ECO:0000256" key="2">
    <source>
        <dbReference type="SAM" id="Phobius"/>
    </source>
</evidence>
<feature type="compositionally biased region" description="Gly residues" evidence="1">
    <location>
        <begin position="496"/>
        <end position="515"/>
    </location>
</feature>
<dbReference type="Gene3D" id="1.50.10.20">
    <property type="match status" value="1"/>
</dbReference>
<proteinExistence type="predicted"/>
<dbReference type="Proteomes" id="UP001403094">
    <property type="component" value="Unassembled WGS sequence"/>
</dbReference>
<feature type="compositionally biased region" description="Low complexity" evidence="1">
    <location>
        <begin position="285"/>
        <end position="295"/>
    </location>
</feature>
<evidence type="ECO:0000256" key="1">
    <source>
        <dbReference type="SAM" id="MobiDB-lite"/>
    </source>
</evidence>
<gene>
    <name evidence="3" type="ORF">GCM10009757_05060</name>
</gene>
<evidence type="ECO:0000313" key="3">
    <source>
        <dbReference type="EMBL" id="GAA2042061.1"/>
    </source>
</evidence>
<keyword evidence="2" id="KW-0472">Membrane</keyword>
<sequence length="515" mass="51095">MPRPGGRVPGKVMNATWGAVSGARTGGKAAETGRIEWADRTQKGIPHMHLTRPRRGALALAGAAAIVFATPVGAVAAPGSPDDALPEALFGAADPSYDGVWRQSIALLAQNAAGYTPAPEAVEWLAGQQCADGSFQAYRAEPEETACADVTLSDSNATAVAVQALAALGGHDEVVGDAVGWLAGVQNADGGWSYNPGGASDASSTAVVIGALVAAGTDPAEVTRDGSGPYDALTGLQLGCTAPAAERGGFAWQPDPESGELFVNDAATVDVVLALQGAGLLVTPDAAGADGTDGANADDDAEQGQDEEREEDAQTLPGALECDGDQPVGVVTPQSTGAAGAAYLTARLEAGEQHLVTAFAGAEEQPDFGSTARTVIALAAAGEQETAEAVLGWLRDHHGDWPDYAANPAAVGTLVLAAHAVGAAPEGFGGTDLISELSLLGPAAEGVGPATESASSSEESGSGSLVWVILIGLVVGIGIGVVLSVRRKAQPRDGAAGSGTGTDSGTGSGSGKADE</sequence>
<feature type="region of interest" description="Disordered" evidence="1">
    <location>
        <begin position="285"/>
        <end position="326"/>
    </location>
</feature>
<feature type="transmembrane region" description="Helical" evidence="2">
    <location>
        <begin position="465"/>
        <end position="485"/>
    </location>
</feature>
<reference evidence="4" key="1">
    <citation type="journal article" date="2019" name="Int. J. Syst. Evol. Microbiol.">
        <title>The Global Catalogue of Microorganisms (GCM) 10K type strain sequencing project: providing services to taxonomists for standard genome sequencing and annotation.</title>
        <authorList>
            <consortium name="The Broad Institute Genomics Platform"/>
            <consortium name="The Broad Institute Genome Sequencing Center for Infectious Disease"/>
            <person name="Wu L."/>
            <person name="Ma J."/>
        </authorList>
    </citation>
    <scope>NUCLEOTIDE SEQUENCE [LARGE SCALE GENOMIC DNA]</scope>
    <source>
        <strain evidence="4">JCM 14549</strain>
    </source>
</reference>
<evidence type="ECO:0000313" key="4">
    <source>
        <dbReference type="Proteomes" id="UP001403094"/>
    </source>
</evidence>
<feature type="region of interest" description="Disordered" evidence="1">
    <location>
        <begin position="490"/>
        <end position="515"/>
    </location>
</feature>
<organism evidence="3 4">
    <name type="scientific">Streptomyces cheonanensis</name>
    <dbReference type="NCBI Taxonomy" id="312720"/>
    <lineage>
        <taxon>Bacteria</taxon>
        <taxon>Bacillati</taxon>
        <taxon>Actinomycetota</taxon>
        <taxon>Actinomycetes</taxon>
        <taxon>Kitasatosporales</taxon>
        <taxon>Streptomycetaceae</taxon>
        <taxon>Streptomyces</taxon>
    </lineage>
</organism>
<keyword evidence="4" id="KW-1185">Reference proteome</keyword>
<dbReference type="InterPro" id="IPR008930">
    <property type="entry name" value="Terpenoid_cyclase/PrenylTrfase"/>
</dbReference>
<name>A0ABP5G8K1_9ACTN</name>
<dbReference type="SUPFAM" id="SSF48239">
    <property type="entry name" value="Terpenoid cyclases/Protein prenyltransferases"/>
    <property type="match status" value="1"/>
</dbReference>
<keyword evidence="2" id="KW-1133">Transmembrane helix</keyword>
<dbReference type="EMBL" id="BAAANQ010000001">
    <property type="protein sequence ID" value="GAA2042061.1"/>
    <property type="molecule type" value="Genomic_DNA"/>
</dbReference>
<protein>
    <recommendedName>
        <fullName evidence="5">Terpene cyclase/mutase family protein</fullName>
    </recommendedName>
</protein>
<evidence type="ECO:0008006" key="5">
    <source>
        <dbReference type="Google" id="ProtNLM"/>
    </source>
</evidence>
<accession>A0ABP5G8K1</accession>
<comment type="caution">
    <text evidence="3">The sequence shown here is derived from an EMBL/GenBank/DDBJ whole genome shotgun (WGS) entry which is preliminary data.</text>
</comment>